<dbReference type="PROSITE" id="PS50075">
    <property type="entry name" value="CARRIER"/>
    <property type="match status" value="1"/>
</dbReference>
<dbReference type="Gene3D" id="1.10.1200.10">
    <property type="entry name" value="ACP-like"/>
    <property type="match status" value="1"/>
</dbReference>
<dbReference type="KEGG" id="asha:G8E00_05915"/>
<evidence type="ECO:0000313" key="2">
    <source>
        <dbReference type="EMBL" id="QIO07448.1"/>
    </source>
</evidence>
<evidence type="ECO:0000259" key="1">
    <source>
        <dbReference type="PROSITE" id="PS50075"/>
    </source>
</evidence>
<dbReference type="RefSeq" id="WP_166226446.1">
    <property type="nucleotide sequence ID" value="NZ_CP049801.1"/>
</dbReference>
<name>A0A6G8S076_9GAMM</name>
<accession>A0A6G8S076</accession>
<proteinExistence type="predicted"/>
<dbReference type="SUPFAM" id="SSF47336">
    <property type="entry name" value="ACP-like"/>
    <property type="match status" value="1"/>
</dbReference>
<organism evidence="2 3">
    <name type="scientific">Acinetobacter shaoyimingii</name>
    <dbReference type="NCBI Taxonomy" id="2715164"/>
    <lineage>
        <taxon>Bacteria</taxon>
        <taxon>Pseudomonadati</taxon>
        <taxon>Pseudomonadota</taxon>
        <taxon>Gammaproteobacteria</taxon>
        <taxon>Moraxellales</taxon>
        <taxon>Moraxellaceae</taxon>
        <taxon>Acinetobacter</taxon>
    </lineage>
</organism>
<feature type="domain" description="Carrier" evidence="1">
    <location>
        <begin position="163"/>
        <end position="238"/>
    </location>
</feature>
<gene>
    <name evidence="2" type="ORF">G8E00_05915</name>
</gene>
<dbReference type="InterPro" id="IPR036736">
    <property type="entry name" value="ACP-like_sf"/>
</dbReference>
<dbReference type="AlphaFoldDB" id="A0A6G8S076"/>
<protein>
    <submittedName>
        <fullName evidence="2">Acyl carrier protein</fullName>
    </submittedName>
</protein>
<keyword evidence="3" id="KW-1185">Reference proteome</keyword>
<evidence type="ECO:0000313" key="3">
    <source>
        <dbReference type="Proteomes" id="UP000502297"/>
    </source>
</evidence>
<dbReference type="Proteomes" id="UP000502297">
    <property type="component" value="Chromosome"/>
</dbReference>
<reference evidence="2 3" key="1">
    <citation type="submission" date="2020-03" db="EMBL/GenBank/DDBJ databases">
        <authorList>
            <person name="Zhu W."/>
        </authorList>
    </citation>
    <scope>NUCLEOTIDE SEQUENCE [LARGE SCALE GENOMIC DNA]</scope>
    <source>
        <strain evidence="2 3">323-1</strain>
    </source>
</reference>
<sequence length="238" mass="26728">MLYNAPKKIQLTPSLAKWRIESEKSVLVFVGLDALKARYSNQKAANEQILFESFNRLFKKAKALDVPIIDLNNESITDGMMRLGEYLSQDDQLILAGEMNATFRQVIKHIASVSDQIAMVNDAICLDNQEQHIQWINTCVEMGLNHLNTASLIRLWSLSAPTEFILSAKGILLAIAEQLDIEPLELNPTENLKAYGLDSVAIVDLIGLWRANGANIRYEDFVGHVSLEKLMTILRPSF</sequence>
<dbReference type="EMBL" id="CP049801">
    <property type="protein sequence ID" value="QIO07448.1"/>
    <property type="molecule type" value="Genomic_DNA"/>
</dbReference>
<dbReference type="Pfam" id="PF00550">
    <property type="entry name" value="PP-binding"/>
    <property type="match status" value="1"/>
</dbReference>
<dbReference type="InterPro" id="IPR009081">
    <property type="entry name" value="PP-bd_ACP"/>
</dbReference>